<reference evidence="1 2" key="1">
    <citation type="submission" date="2018-02" db="EMBL/GenBank/DDBJ databases">
        <title>The draft genome of Phyllobacterium myrsinacearum DSM5892.</title>
        <authorList>
            <person name="Li L."/>
            <person name="Liu L."/>
            <person name="Zhang X."/>
            <person name="Wang T."/>
        </authorList>
    </citation>
    <scope>NUCLEOTIDE SEQUENCE [LARGE SCALE GENOMIC DNA]</scope>
    <source>
        <strain evidence="1 2">DSM 5892</strain>
    </source>
</reference>
<evidence type="ECO:0000313" key="2">
    <source>
        <dbReference type="Proteomes" id="UP000238563"/>
    </source>
</evidence>
<organism evidence="1 2">
    <name type="scientific">Phyllobacterium myrsinacearum</name>
    <dbReference type="NCBI Taxonomy" id="28101"/>
    <lineage>
        <taxon>Bacteria</taxon>
        <taxon>Pseudomonadati</taxon>
        <taxon>Pseudomonadota</taxon>
        <taxon>Alphaproteobacteria</taxon>
        <taxon>Hyphomicrobiales</taxon>
        <taxon>Phyllobacteriaceae</taxon>
        <taxon>Phyllobacterium</taxon>
    </lineage>
</organism>
<sequence length="111" mass="12396">MPTLFIDPGKLAHELQLERAVLADDVVNGSVEQWQEIATVWAHIEPAGAGTVFYGGQGLAETTHRITLRGRDDLKSGMRLRKGTRIFRLVTIHDPDETGRYLVCRAREEGL</sequence>
<accession>A0A2S9JE47</accession>
<dbReference type="EMBL" id="PVBT01000006">
    <property type="protein sequence ID" value="PRD51163.1"/>
    <property type="molecule type" value="Genomic_DNA"/>
</dbReference>
<dbReference type="OrthoDB" id="7570189at2"/>
<proteinExistence type="predicted"/>
<dbReference type="InterPro" id="IPR008767">
    <property type="entry name" value="Phage_SPP1_head-tail_adaptor"/>
</dbReference>
<dbReference type="Proteomes" id="UP000238563">
    <property type="component" value="Unassembled WGS sequence"/>
</dbReference>
<gene>
    <name evidence="1" type="ORF">C5750_20245</name>
</gene>
<dbReference type="Pfam" id="PF05521">
    <property type="entry name" value="Phage_HCP"/>
    <property type="match status" value="1"/>
</dbReference>
<dbReference type="NCBIfam" id="TIGR01563">
    <property type="entry name" value="gp16_SPP1"/>
    <property type="match status" value="1"/>
</dbReference>
<dbReference type="InterPro" id="IPR038666">
    <property type="entry name" value="SSP1_head-tail_sf"/>
</dbReference>
<evidence type="ECO:0000313" key="1">
    <source>
        <dbReference type="EMBL" id="PRD51163.1"/>
    </source>
</evidence>
<protein>
    <submittedName>
        <fullName evidence="1">Phage head-tail adapter protein</fullName>
    </submittedName>
</protein>
<dbReference type="Gene3D" id="2.40.10.270">
    <property type="entry name" value="Bacteriophage SPP1 head-tail adaptor protein"/>
    <property type="match status" value="1"/>
</dbReference>
<dbReference type="RefSeq" id="WP_105736084.1">
    <property type="nucleotide sequence ID" value="NZ_PVBT01000006.1"/>
</dbReference>
<comment type="caution">
    <text evidence="1">The sequence shown here is derived from an EMBL/GenBank/DDBJ whole genome shotgun (WGS) entry which is preliminary data.</text>
</comment>
<dbReference type="AlphaFoldDB" id="A0A2S9JE47"/>
<keyword evidence="2" id="KW-1185">Reference proteome</keyword>
<name>A0A2S9JE47_9HYPH</name>